<organism evidence="3 4">
    <name type="scientific">Herminiimonas contaminans</name>
    <dbReference type="NCBI Taxonomy" id="1111140"/>
    <lineage>
        <taxon>Bacteria</taxon>
        <taxon>Pseudomonadati</taxon>
        <taxon>Pseudomonadota</taxon>
        <taxon>Betaproteobacteria</taxon>
        <taxon>Burkholderiales</taxon>
        <taxon>Oxalobacteraceae</taxon>
        <taxon>Herminiimonas</taxon>
    </lineage>
</organism>
<dbReference type="InterPro" id="IPR035905">
    <property type="entry name" value="Barstar-like_sf"/>
</dbReference>
<evidence type="ECO:0000259" key="2">
    <source>
        <dbReference type="Pfam" id="PF01337"/>
    </source>
</evidence>
<dbReference type="Proteomes" id="UP000657372">
    <property type="component" value="Unassembled WGS sequence"/>
</dbReference>
<evidence type="ECO:0000313" key="4">
    <source>
        <dbReference type="Proteomes" id="UP000657372"/>
    </source>
</evidence>
<sequence>MAVVHLNGETITDWPSFHSACKTAFGFPDFYGDNMDAWVDCMSYLRDEDGMTKFRLKPAEKLQIIVDHADILQKKAPDILEDLAFCIEAINERYADYGENPALELKLA</sequence>
<comment type="caution">
    <text evidence="3">The sequence shown here is derived from an EMBL/GenBank/DDBJ whole genome shotgun (WGS) entry which is preliminary data.</text>
</comment>
<dbReference type="Pfam" id="PF01337">
    <property type="entry name" value="Barstar"/>
    <property type="match status" value="1"/>
</dbReference>
<dbReference type="SUPFAM" id="SSF52038">
    <property type="entry name" value="Barstar-related"/>
    <property type="match status" value="1"/>
</dbReference>
<comment type="similarity">
    <text evidence="1">Belongs to the barstar family.</text>
</comment>
<name>A0ABS0EN83_9BURK</name>
<dbReference type="InterPro" id="IPR000468">
    <property type="entry name" value="Barstar"/>
</dbReference>
<protein>
    <submittedName>
        <fullName evidence="3">Barstar family protein</fullName>
    </submittedName>
</protein>
<keyword evidence="4" id="KW-1185">Reference proteome</keyword>
<reference evidence="3 4" key="1">
    <citation type="submission" date="2020-11" db="EMBL/GenBank/DDBJ databases">
        <title>WGS of Herminiimonas contaminans strain Marseille-Q4544 isolated from planarians Schmidtea mediterranea.</title>
        <authorList>
            <person name="Kangale L."/>
        </authorList>
    </citation>
    <scope>NUCLEOTIDE SEQUENCE [LARGE SCALE GENOMIC DNA]</scope>
    <source>
        <strain evidence="3 4">Marseille-Q4544</strain>
    </source>
</reference>
<gene>
    <name evidence="3" type="ORF">IXC47_01300</name>
</gene>
<dbReference type="Gene3D" id="3.30.370.10">
    <property type="entry name" value="Barstar-like"/>
    <property type="match status" value="1"/>
</dbReference>
<accession>A0ABS0EN83</accession>
<evidence type="ECO:0000256" key="1">
    <source>
        <dbReference type="ARBA" id="ARBA00006845"/>
    </source>
</evidence>
<dbReference type="RefSeq" id="WP_175625036.1">
    <property type="nucleotide sequence ID" value="NZ_JADOEL010000001.1"/>
</dbReference>
<proteinExistence type="inferred from homology"/>
<evidence type="ECO:0000313" key="3">
    <source>
        <dbReference type="EMBL" id="MBF8176311.1"/>
    </source>
</evidence>
<feature type="domain" description="Barstar (barnase inhibitor)" evidence="2">
    <location>
        <begin position="1"/>
        <end position="105"/>
    </location>
</feature>
<dbReference type="EMBL" id="JADOEL010000001">
    <property type="protein sequence ID" value="MBF8176311.1"/>
    <property type="molecule type" value="Genomic_DNA"/>
</dbReference>